<evidence type="ECO:0000313" key="3">
    <source>
        <dbReference type="Proteomes" id="UP000243207"/>
    </source>
</evidence>
<organism evidence="2 3">
    <name type="scientific">Halopseudomonas xinjiangensis</name>
    <dbReference type="NCBI Taxonomy" id="487184"/>
    <lineage>
        <taxon>Bacteria</taxon>
        <taxon>Pseudomonadati</taxon>
        <taxon>Pseudomonadota</taxon>
        <taxon>Gammaproteobacteria</taxon>
        <taxon>Pseudomonadales</taxon>
        <taxon>Pseudomonadaceae</taxon>
        <taxon>Halopseudomonas</taxon>
    </lineage>
</organism>
<evidence type="ECO:0000313" key="2">
    <source>
        <dbReference type="EMBL" id="SDS05161.1"/>
    </source>
</evidence>
<dbReference type="RefSeq" id="WP_093391953.1">
    <property type="nucleotide sequence ID" value="NZ_LT629736.1"/>
</dbReference>
<reference evidence="3" key="1">
    <citation type="submission" date="2016-10" db="EMBL/GenBank/DDBJ databases">
        <authorList>
            <person name="Varghese N."/>
            <person name="Submissions S."/>
        </authorList>
    </citation>
    <scope>NUCLEOTIDE SEQUENCE [LARGE SCALE GENOMIC DNA]</scope>
    <source>
        <strain evidence="3">NRRL B-51270</strain>
    </source>
</reference>
<name>A0A1H1P1R0_9GAMM</name>
<sequence length="283" mass="31721">MNLGLIAVVSLIFLGMYYQARRRKRAEYVRGRAKAFELVKLLRRLLEHTQRHRGLCFGVMSGESILDGERWASEQQVLAILTEAQEFEASLKWYDSWQQAAHEWDEIQRSQAEKAPAETVLVLHHQMIGHLLDVVRAIAIPHDLVPLGALSATPAGSWLELLEHTELVGKARAIGTGIAAHRQNTSSQRHELARLRQLLSKQPYECLAQLDGDPELRPLVNQAVMETERRLDLLLDLIDKLLAAAAGKSVHSAVYFRTATQAINGLLGLVDLLLDRLELPSQA</sequence>
<dbReference type="Proteomes" id="UP000243207">
    <property type="component" value="Chromosome I"/>
</dbReference>
<feature type="domain" description="Nitrate/nitrite sensing protein" evidence="1">
    <location>
        <begin position="45"/>
        <end position="277"/>
    </location>
</feature>
<keyword evidence="3" id="KW-1185">Reference proteome</keyword>
<dbReference type="OrthoDB" id="9180266at2"/>
<accession>A0A1H1P1R0</accession>
<dbReference type="Pfam" id="PF08376">
    <property type="entry name" value="NIT"/>
    <property type="match status" value="1"/>
</dbReference>
<proteinExistence type="predicted"/>
<dbReference type="InterPro" id="IPR013587">
    <property type="entry name" value="Nitrate/nitrite_sensing"/>
</dbReference>
<dbReference type="STRING" id="487184.SAMN05216421_0815"/>
<evidence type="ECO:0000259" key="1">
    <source>
        <dbReference type="Pfam" id="PF08376"/>
    </source>
</evidence>
<dbReference type="EMBL" id="LT629736">
    <property type="protein sequence ID" value="SDS05161.1"/>
    <property type="molecule type" value="Genomic_DNA"/>
</dbReference>
<protein>
    <submittedName>
        <fullName evidence="2">Nitrate and nitrite sensing</fullName>
    </submittedName>
</protein>
<gene>
    <name evidence="2" type="ORF">SAMN05216421_0815</name>
</gene>
<dbReference type="AlphaFoldDB" id="A0A1H1P1R0"/>